<evidence type="ECO:0000313" key="4">
    <source>
        <dbReference type="Proteomes" id="UP000275846"/>
    </source>
</evidence>
<dbReference type="PANTHER" id="PTHR46399">
    <property type="entry name" value="B30.2/SPRY DOMAIN-CONTAINING PROTEIN"/>
    <property type="match status" value="1"/>
</dbReference>
<feature type="region of interest" description="Disordered" evidence="1">
    <location>
        <begin position="260"/>
        <end position="287"/>
    </location>
</feature>
<feature type="compositionally biased region" description="Polar residues" evidence="1">
    <location>
        <begin position="38"/>
        <end position="59"/>
    </location>
</feature>
<feature type="region of interest" description="Disordered" evidence="1">
    <location>
        <begin position="38"/>
        <end position="72"/>
    </location>
</feature>
<accession>A0A183TKH1</accession>
<sequence length="559" mass="61660">MNNNVFFQHPDLIRVLAVHETVMQLMVHTLSNAALESTQSAARQTSGSELQLQQATDSGRPSPGPYAGGGTLPAVMEEAEDVSGSQLHDGSQRSATVGSTEMVVQCCRFLCYFCRTSWQNQKAMFDHLSYMLENSSMLLARPSLRGTCPLDVAYSSLMDNNELALALREKQLEKVAVYLSRCGVQSNAELLAKGYPDIGWDPVEGERFLDFLRFTVWVNGETVEENANLVVRLLIRRPECLGPALRGGTKVSNRRLADSQPAIGGMYGNSELPPGSPEGTNDSFNYPDENQSASLSVVAVSSAGGGLLKGIKEGIVMSAQIKLVKMAMEAEAHGLNPEDEDLGWRTVLMDYEDANLFVPLPYNFATLPPEDDDDYVDLGAAILTFYSVLVDLLGRCAPDVETTKSESVRGRAILQSLVSMQDLEGVLSLRFILPPPKLEMQVTKFSVSTELFSLYYLGFPFTPLIYVRSIIKRHCFDDIWSYLHLQVNAEGIEVWVDKSSMPPGLLPEHKASVVRFMERVYGLSDADTFVRLLENAFLPDMRAVTLLDSVSVDCPFLHA</sequence>
<dbReference type="GO" id="GO:0005790">
    <property type="term" value="C:smooth endoplasmic reticulum"/>
    <property type="evidence" value="ECO:0007669"/>
    <property type="project" value="TreeGrafter"/>
</dbReference>
<dbReference type="AlphaFoldDB" id="A0A183TKH1"/>
<name>A0A183TKH1_SCHSO</name>
<gene>
    <name evidence="3" type="ORF">SSLN_LOCUS16969</name>
</gene>
<reference evidence="5" key="1">
    <citation type="submission" date="2016-06" db="UniProtKB">
        <authorList>
            <consortium name="WormBaseParasite"/>
        </authorList>
    </citation>
    <scope>IDENTIFICATION</scope>
</reference>
<dbReference type="GO" id="GO:0014808">
    <property type="term" value="P:release of sequestered calcium ion into cytosol by sarcoplasmic reticulum"/>
    <property type="evidence" value="ECO:0007669"/>
    <property type="project" value="TreeGrafter"/>
</dbReference>
<dbReference type="EMBL" id="UYSU01041768">
    <property type="protein sequence ID" value="VDM03355.1"/>
    <property type="molecule type" value="Genomic_DNA"/>
</dbReference>
<dbReference type="STRING" id="70667.A0A183TKH1"/>
<dbReference type="GO" id="GO:0005219">
    <property type="term" value="F:ryanodine-sensitive calcium-release channel activity"/>
    <property type="evidence" value="ECO:0007669"/>
    <property type="project" value="TreeGrafter"/>
</dbReference>
<dbReference type="GO" id="GO:0030018">
    <property type="term" value="C:Z disc"/>
    <property type="evidence" value="ECO:0007669"/>
    <property type="project" value="TreeGrafter"/>
</dbReference>
<dbReference type="InterPro" id="IPR000699">
    <property type="entry name" value="RIH_dom"/>
</dbReference>
<feature type="compositionally biased region" description="Polar residues" evidence="1">
    <location>
        <begin position="278"/>
        <end position="287"/>
    </location>
</feature>
<dbReference type="WBParaSite" id="SSLN_0001761801-mRNA-1">
    <property type="protein sequence ID" value="SSLN_0001761801-mRNA-1"/>
    <property type="gene ID" value="SSLN_0001761801"/>
</dbReference>
<dbReference type="GO" id="GO:0034704">
    <property type="term" value="C:calcium channel complex"/>
    <property type="evidence" value="ECO:0007669"/>
    <property type="project" value="TreeGrafter"/>
</dbReference>
<dbReference type="PANTHER" id="PTHR46399:SF8">
    <property type="entry name" value="B30.2_SPRY DOMAIN-CONTAINING PROTEIN"/>
    <property type="match status" value="1"/>
</dbReference>
<evidence type="ECO:0000313" key="3">
    <source>
        <dbReference type="EMBL" id="VDM03355.1"/>
    </source>
</evidence>
<feature type="domain" description="RIH" evidence="2">
    <location>
        <begin position="1"/>
        <end position="245"/>
    </location>
</feature>
<dbReference type="Proteomes" id="UP000275846">
    <property type="component" value="Unassembled WGS sequence"/>
</dbReference>
<dbReference type="GO" id="GO:0042383">
    <property type="term" value="C:sarcolemma"/>
    <property type="evidence" value="ECO:0007669"/>
    <property type="project" value="TreeGrafter"/>
</dbReference>
<evidence type="ECO:0000313" key="5">
    <source>
        <dbReference type="WBParaSite" id="SSLN_0001761801-mRNA-1"/>
    </source>
</evidence>
<proteinExistence type="predicted"/>
<dbReference type="OrthoDB" id="300855at2759"/>
<evidence type="ECO:0000256" key="1">
    <source>
        <dbReference type="SAM" id="MobiDB-lite"/>
    </source>
</evidence>
<evidence type="ECO:0000259" key="2">
    <source>
        <dbReference type="Pfam" id="PF01365"/>
    </source>
</evidence>
<dbReference type="Pfam" id="PF01365">
    <property type="entry name" value="RYDR_ITPR"/>
    <property type="match status" value="1"/>
</dbReference>
<dbReference type="GO" id="GO:0033017">
    <property type="term" value="C:sarcoplasmic reticulum membrane"/>
    <property type="evidence" value="ECO:0007669"/>
    <property type="project" value="TreeGrafter"/>
</dbReference>
<dbReference type="InterPro" id="IPR015925">
    <property type="entry name" value="Ryanodine_IP3_receptor"/>
</dbReference>
<reference evidence="3 4" key="2">
    <citation type="submission" date="2018-11" db="EMBL/GenBank/DDBJ databases">
        <authorList>
            <consortium name="Pathogen Informatics"/>
        </authorList>
    </citation>
    <scope>NUCLEOTIDE SEQUENCE [LARGE SCALE GENOMIC DNA]</scope>
    <source>
        <strain evidence="3 4">NST_G2</strain>
    </source>
</reference>
<keyword evidence="4" id="KW-1185">Reference proteome</keyword>
<protein>
    <submittedName>
        <fullName evidence="5">RYDR_ITPR domain-containing protein</fullName>
    </submittedName>
</protein>
<dbReference type="GO" id="GO:0006941">
    <property type="term" value="P:striated muscle contraction"/>
    <property type="evidence" value="ECO:0007669"/>
    <property type="project" value="TreeGrafter"/>
</dbReference>
<organism evidence="5">
    <name type="scientific">Schistocephalus solidus</name>
    <name type="common">Tapeworm</name>
    <dbReference type="NCBI Taxonomy" id="70667"/>
    <lineage>
        <taxon>Eukaryota</taxon>
        <taxon>Metazoa</taxon>
        <taxon>Spiralia</taxon>
        <taxon>Lophotrochozoa</taxon>
        <taxon>Platyhelminthes</taxon>
        <taxon>Cestoda</taxon>
        <taxon>Eucestoda</taxon>
        <taxon>Diphyllobothriidea</taxon>
        <taxon>Diphyllobothriidae</taxon>
        <taxon>Schistocephalus</taxon>
    </lineage>
</organism>